<dbReference type="InterPro" id="IPR027417">
    <property type="entry name" value="P-loop_NTPase"/>
</dbReference>
<dbReference type="AlphaFoldDB" id="A0AAV5M5K6"/>
<reference evidence="2 3" key="1">
    <citation type="journal article" date="2021" name="Commun. Biol.">
        <title>The genome of Shorea leprosula (Dipterocarpaceae) highlights the ecological relevance of drought in aseasonal tropical rainforests.</title>
        <authorList>
            <person name="Ng K.K.S."/>
            <person name="Kobayashi M.J."/>
            <person name="Fawcett J.A."/>
            <person name="Hatakeyama M."/>
            <person name="Paape T."/>
            <person name="Ng C.H."/>
            <person name="Ang C.C."/>
            <person name="Tnah L.H."/>
            <person name="Lee C.T."/>
            <person name="Nishiyama T."/>
            <person name="Sese J."/>
            <person name="O'Brien M.J."/>
            <person name="Copetti D."/>
            <person name="Mohd Noor M.I."/>
            <person name="Ong R.C."/>
            <person name="Putra M."/>
            <person name="Sireger I.Z."/>
            <person name="Indrioko S."/>
            <person name="Kosugi Y."/>
            <person name="Izuno A."/>
            <person name="Isagi Y."/>
            <person name="Lee S.L."/>
            <person name="Shimizu K.K."/>
        </authorList>
    </citation>
    <scope>NUCLEOTIDE SEQUENCE [LARGE SCALE GENOMIC DNA]</scope>
    <source>
        <strain evidence="2">214</strain>
    </source>
</reference>
<protein>
    <recommendedName>
        <fullName evidence="1">Phosphoribulokinase/uridine kinase domain-containing protein</fullName>
    </recommendedName>
</protein>
<evidence type="ECO:0000259" key="1">
    <source>
        <dbReference type="Pfam" id="PF00485"/>
    </source>
</evidence>
<accession>A0AAV5M5K6</accession>
<dbReference type="InterPro" id="IPR006083">
    <property type="entry name" value="PRK/URK"/>
</dbReference>
<dbReference type="GO" id="GO:0016301">
    <property type="term" value="F:kinase activity"/>
    <property type="evidence" value="ECO:0007669"/>
    <property type="project" value="InterPro"/>
</dbReference>
<dbReference type="Proteomes" id="UP001054252">
    <property type="component" value="Unassembled WGS sequence"/>
</dbReference>
<dbReference type="GO" id="GO:0005524">
    <property type="term" value="F:ATP binding"/>
    <property type="evidence" value="ECO:0007669"/>
    <property type="project" value="InterPro"/>
</dbReference>
<proteinExistence type="predicted"/>
<dbReference type="Gene3D" id="3.40.50.300">
    <property type="entry name" value="P-loop containing nucleotide triphosphate hydrolases"/>
    <property type="match status" value="1"/>
</dbReference>
<sequence>MIIQQLHDQRVVLVNQVNFLCYKHPQTLTFGVLFFFQNILEPLECDIYFIATSKICQDSFYHNLSEEELARVHEYNFDHPDAFDTEKLLDSMDKLRHSQAVDIPKYDFKSYKSNLFPARRVWFGDVQQILYSTSNTHLCF</sequence>
<comment type="caution">
    <text evidence="2">The sequence shown here is derived from an EMBL/GenBank/DDBJ whole genome shotgun (WGS) entry which is preliminary data.</text>
</comment>
<dbReference type="Pfam" id="PF00485">
    <property type="entry name" value="PRK"/>
    <property type="match status" value="1"/>
</dbReference>
<evidence type="ECO:0000313" key="3">
    <source>
        <dbReference type="Proteomes" id="UP001054252"/>
    </source>
</evidence>
<dbReference type="PANTHER" id="PTHR10285">
    <property type="entry name" value="URIDINE KINASE"/>
    <property type="match status" value="1"/>
</dbReference>
<dbReference type="EMBL" id="BPVZ01000183">
    <property type="protein sequence ID" value="GKV44534.1"/>
    <property type="molecule type" value="Genomic_DNA"/>
</dbReference>
<gene>
    <name evidence="2" type="ORF">SLEP1_g51710</name>
</gene>
<evidence type="ECO:0000313" key="2">
    <source>
        <dbReference type="EMBL" id="GKV44534.1"/>
    </source>
</evidence>
<feature type="domain" description="Phosphoribulokinase/uridine kinase" evidence="1">
    <location>
        <begin position="52"/>
        <end position="111"/>
    </location>
</feature>
<organism evidence="2 3">
    <name type="scientific">Rubroshorea leprosula</name>
    <dbReference type="NCBI Taxonomy" id="152421"/>
    <lineage>
        <taxon>Eukaryota</taxon>
        <taxon>Viridiplantae</taxon>
        <taxon>Streptophyta</taxon>
        <taxon>Embryophyta</taxon>
        <taxon>Tracheophyta</taxon>
        <taxon>Spermatophyta</taxon>
        <taxon>Magnoliopsida</taxon>
        <taxon>eudicotyledons</taxon>
        <taxon>Gunneridae</taxon>
        <taxon>Pentapetalae</taxon>
        <taxon>rosids</taxon>
        <taxon>malvids</taxon>
        <taxon>Malvales</taxon>
        <taxon>Dipterocarpaceae</taxon>
        <taxon>Rubroshorea</taxon>
    </lineage>
</organism>
<keyword evidence="3" id="KW-1185">Reference proteome</keyword>
<name>A0AAV5M5K6_9ROSI</name>